<comment type="caution">
    <text evidence="5">The sequence shown here is derived from an EMBL/GenBank/DDBJ whole genome shotgun (WGS) entry which is preliminary data.</text>
</comment>
<evidence type="ECO:0000259" key="4">
    <source>
        <dbReference type="PROSITE" id="PS50830"/>
    </source>
</evidence>
<evidence type="ECO:0000313" key="5">
    <source>
        <dbReference type="EMBL" id="MEA1605184.1"/>
    </source>
</evidence>
<dbReference type="Pfam" id="PF00565">
    <property type="entry name" value="SNase"/>
    <property type="match status" value="1"/>
</dbReference>
<dbReference type="PANTHER" id="PTHR12302:SF3">
    <property type="entry name" value="SERINE_THREONINE-PROTEIN KINASE 31"/>
    <property type="match status" value="1"/>
</dbReference>
<gene>
    <name evidence="5" type="ORF">SOP97_05040</name>
</gene>
<dbReference type="Gene3D" id="2.40.50.90">
    <property type="match status" value="1"/>
</dbReference>
<keyword evidence="2" id="KW-0255">Endonuclease</keyword>
<keyword evidence="6" id="KW-1185">Reference proteome</keyword>
<dbReference type="PROSITE" id="PS50830">
    <property type="entry name" value="TNASE_3"/>
    <property type="match status" value="1"/>
</dbReference>
<dbReference type="SMART" id="SM00318">
    <property type="entry name" value="SNc"/>
    <property type="match status" value="1"/>
</dbReference>
<reference evidence="5 6" key="1">
    <citation type="submission" date="2023-12" db="EMBL/GenBank/DDBJ databases">
        <title>Pseudomonas sp. T5W1.</title>
        <authorList>
            <person name="Maltman C."/>
        </authorList>
    </citation>
    <scope>NUCLEOTIDE SEQUENCE [LARGE SCALE GENOMIC DNA]</scope>
    <source>
        <strain evidence="5 6">T5W1</strain>
    </source>
</reference>
<sequence>MSIANQMTIRIALLLLACLPGLALAEQLICRVMTISEGDTFSCLSTDNKRLRVRLAEIDAPERKQPYGTEAKQALSDLVLEKQVLLHVQEVDRYGRTLARAFIGGVDVNYSLVEQGAAWAYTPQLKDYRLKDAETLARKMGKGLWRLPAESIVAPWDWRYAGRISVPPKTKPSRPASFSQFGSN</sequence>
<feature type="domain" description="TNase-like" evidence="4">
    <location>
        <begin position="26"/>
        <end position="147"/>
    </location>
</feature>
<evidence type="ECO:0000256" key="1">
    <source>
        <dbReference type="ARBA" id="ARBA00022722"/>
    </source>
</evidence>
<dbReference type="InterPro" id="IPR035437">
    <property type="entry name" value="SNase_OB-fold_sf"/>
</dbReference>
<dbReference type="SUPFAM" id="SSF50199">
    <property type="entry name" value="Staphylococcal nuclease"/>
    <property type="match status" value="1"/>
</dbReference>
<organism evidence="5 6">
    <name type="scientific">Pseudomonas spirodelae</name>
    <dbReference type="NCBI Taxonomy" id="3101751"/>
    <lineage>
        <taxon>Bacteria</taxon>
        <taxon>Pseudomonadati</taxon>
        <taxon>Pseudomonadota</taxon>
        <taxon>Gammaproteobacteria</taxon>
        <taxon>Pseudomonadales</taxon>
        <taxon>Pseudomonadaceae</taxon>
        <taxon>Pseudomonas</taxon>
    </lineage>
</organism>
<name>A0ABU5P6A5_9PSED</name>
<evidence type="ECO:0000313" key="6">
    <source>
        <dbReference type="Proteomes" id="UP001292571"/>
    </source>
</evidence>
<dbReference type="Proteomes" id="UP001292571">
    <property type="component" value="Unassembled WGS sequence"/>
</dbReference>
<accession>A0ABU5P6A5</accession>
<evidence type="ECO:0000256" key="2">
    <source>
        <dbReference type="ARBA" id="ARBA00022759"/>
    </source>
</evidence>
<keyword evidence="3" id="KW-0378">Hydrolase</keyword>
<dbReference type="PANTHER" id="PTHR12302">
    <property type="entry name" value="EBNA2 BINDING PROTEIN P100"/>
    <property type="match status" value="1"/>
</dbReference>
<evidence type="ECO:0000256" key="3">
    <source>
        <dbReference type="ARBA" id="ARBA00022801"/>
    </source>
</evidence>
<proteinExistence type="predicted"/>
<keyword evidence="1" id="KW-0540">Nuclease</keyword>
<dbReference type="InterPro" id="IPR016071">
    <property type="entry name" value="Staphylococal_nuclease_OB-fold"/>
</dbReference>
<dbReference type="RefSeq" id="WP_322948447.1">
    <property type="nucleotide sequence ID" value="NZ_JAYEET010000013.1"/>
</dbReference>
<protein>
    <submittedName>
        <fullName evidence="5">Thermonuclease family protein</fullName>
    </submittedName>
</protein>
<dbReference type="EMBL" id="JAYEET010000013">
    <property type="protein sequence ID" value="MEA1605184.1"/>
    <property type="molecule type" value="Genomic_DNA"/>
</dbReference>